<keyword evidence="5" id="KW-0378">Hydrolase</keyword>
<evidence type="ECO:0000256" key="5">
    <source>
        <dbReference type="ARBA" id="ARBA00022801"/>
    </source>
</evidence>
<evidence type="ECO:0000256" key="4">
    <source>
        <dbReference type="ARBA" id="ARBA00022798"/>
    </source>
</evidence>
<evidence type="ECO:0000256" key="6">
    <source>
        <dbReference type="ARBA" id="ARBA00047512"/>
    </source>
</evidence>
<protein>
    <recommendedName>
        <fullName evidence="2">glycerophosphodiester phosphodiesterase</fullName>
        <ecNumber evidence="2">3.1.4.46</ecNumber>
    </recommendedName>
</protein>
<evidence type="ECO:0000256" key="1">
    <source>
        <dbReference type="ARBA" id="ARBA00007277"/>
    </source>
</evidence>
<feature type="domain" description="GP-PDE" evidence="8">
    <location>
        <begin position="47"/>
        <end position="392"/>
    </location>
</feature>
<feature type="chain" id="PRO_5047243073" description="glycerophosphodiester phosphodiesterase" evidence="7">
    <location>
        <begin position="23"/>
        <end position="402"/>
    </location>
</feature>
<reference evidence="10" key="1">
    <citation type="journal article" date="2015" name="Genome Announc.">
        <title>Complete Genome Sequence of Herbaspirillum hiltneri N3 (DSM 17495), Isolated from Surface-Sterilized Wheat Roots.</title>
        <authorList>
            <person name="Guizelini D."/>
            <person name="Saizaki P.M."/>
            <person name="Coimbra N.A."/>
            <person name="Weiss V.A."/>
            <person name="Faoro H."/>
            <person name="Sfeir M.Z."/>
            <person name="Baura V.A."/>
            <person name="Monteiro R.A."/>
            <person name="Chubatsu L.S."/>
            <person name="Souza E.M."/>
            <person name="Cruz L.M."/>
            <person name="Pedrosa F.O."/>
            <person name="Raittz R.T."/>
            <person name="Marchaukoski J.N."/>
            <person name="Steffens M.B."/>
        </authorList>
    </citation>
    <scope>NUCLEOTIDE SEQUENCE [LARGE SCALE GENOMIC DNA]</scope>
    <source>
        <strain evidence="10">N3</strain>
    </source>
</reference>
<dbReference type="PROSITE" id="PS51704">
    <property type="entry name" value="GP_PDE"/>
    <property type="match status" value="1"/>
</dbReference>
<gene>
    <name evidence="9" type="ORF">F506_09945</name>
</gene>
<keyword evidence="4" id="KW-0319">Glycerol metabolism</keyword>
<dbReference type="Pfam" id="PF03009">
    <property type="entry name" value="GDPD"/>
    <property type="match status" value="1"/>
</dbReference>
<dbReference type="SUPFAM" id="SSF51695">
    <property type="entry name" value="PLC-like phosphodiesterases"/>
    <property type="match status" value="1"/>
</dbReference>
<dbReference type="EC" id="3.1.4.46" evidence="2"/>
<keyword evidence="3 7" id="KW-0732">Signal</keyword>
<dbReference type="EMBL" id="CP011409">
    <property type="protein sequence ID" value="AKZ62947.1"/>
    <property type="molecule type" value="Genomic_DNA"/>
</dbReference>
<dbReference type="PANTHER" id="PTHR43620">
    <property type="entry name" value="GLYCEROPHOSPHORYL DIESTER PHOSPHODIESTERASE"/>
    <property type="match status" value="1"/>
</dbReference>
<comment type="similarity">
    <text evidence="1">Belongs to the glycerophosphoryl diester phosphodiesterase family.</text>
</comment>
<dbReference type="InterPro" id="IPR017946">
    <property type="entry name" value="PLC-like_Pdiesterase_TIM-brl"/>
</dbReference>
<keyword evidence="10" id="KW-1185">Reference proteome</keyword>
<dbReference type="Gene3D" id="3.20.20.190">
    <property type="entry name" value="Phosphatidylinositol (PI) phosphodiesterase"/>
    <property type="match status" value="1"/>
</dbReference>
<accession>A0ABN4HWH3</accession>
<dbReference type="PANTHER" id="PTHR43620:SF7">
    <property type="entry name" value="GLYCEROPHOSPHODIESTER PHOSPHODIESTERASE GDPD5-RELATED"/>
    <property type="match status" value="1"/>
</dbReference>
<feature type="signal peptide" evidence="7">
    <location>
        <begin position="1"/>
        <end position="22"/>
    </location>
</feature>
<dbReference type="PROSITE" id="PS51257">
    <property type="entry name" value="PROKAR_LIPOPROTEIN"/>
    <property type="match status" value="1"/>
</dbReference>
<dbReference type="InterPro" id="IPR030395">
    <property type="entry name" value="GP_PDE_dom"/>
</dbReference>
<comment type="catalytic activity">
    <reaction evidence="6">
        <text>a sn-glycero-3-phosphodiester + H2O = an alcohol + sn-glycerol 3-phosphate + H(+)</text>
        <dbReference type="Rhea" id="RHEA:12969"/>
        <dbReference type="ChEBI" id="CHEBI:15377"/>
        <dbReference type="ChEBI" id="CHEBI:15378"/>
        <dbReference type="ChEBI" id="CHEBI:30879"/>
        <dbReference type="ChEBI" id="CHEBI:57597"/>
        <dbReference type="ChEBI" id="CHEBI:83408"/>
        <dbReference type="EC" id="3.1.4.46"/>
    </reaction>
</comment>
<name>A0ABN4HWH3_9BURK</name>
<evidence type="ECO:0000256" key="3">
    <source>
        <dbReference type="ARBA" id="ARBA00022729"/>
    </source>
</evidence>
<dbReference type="Proteomes" id="UP000063429">
    <property type="component" value="Chromosome"/>
</dbReference>
<evidence type="ECO:0000256" key="2">
    <source>
        <dbReference type="ARBA" id="ARBA00012247"/>
    </source>
</evidence>
<proteinExistence type="inferred from homology"/>
<evidence type="ECO:0000256" key="7">
    <source>
        <dbReference type="SAM" id="SignalP"/>
    </source>
</evidence>
<sequence length="402" mass="43586">MNRLSFAFSASLSASLSISLIAAVTLLAGCAGPQGYAGNRTLDGKAPLIIGHRGLPGLYPEEIIAGYQAAIAAGTDALEMDLMSSSDGVLFVCHNPFLSDTTDVANHPEFASRKKARSVDGVAVPPDWYISDFTAAELKTLRVKQPIAVRSHQYDGQYPLATFQEVIDLAKATRAANPASKLLVYPETKNPIFQRLLGVPLEEKLVEMINKEGWNSFDAPIIVQSFEPESLKMMRRLGLKTRAVQLMDGDGIDFRNGMLTYNSPDTAKPYSWLQHGDPRTFAAMATPEGLAEIKTYADGIGPWKVYIISAQGVDGAGNPVKALSQATNMVPTSLVADAHRLGLFVHPFTFRDEAARLTATYKGDPKAEYKAFFDAGVDGVFTDFSGTGRAALEEWQKAKSTW</sequence>
<organism evidence="9 10">
    <name type="scientific">Herbaspirillum hiltneri N3</name>
    <dbReference type="NCBI Taxonomy" id="1262470"/>
    <lineage>
        <taxon>Bacteria</taxon>
        <taxon>Pseudomonadati</taxon>
        <taxon>Pseudomonadota</taxon>
        <taxon>Betaproteobacteria</taxon>
        <taxon>Burkholderiales</taxon>
        <taxon>Oxalobacteraceae</taxon>
        <taxon>Herbaspirillum</taxon>
    </lineage>
</organism>
<evidence type="ECO:0000313" key="10">
    <source>
        <dbReference type="Proteomes" id="UP000063429"/>
    </source>
</evidence>
<dbReference type="RefSeq" id="WP_053197055.1">
    <property type="nucleotide sequence ID" value="NZ_CP011409.1"/>
</dbReference>
<evidence type="ECO:0000259" key="8">
    <source>
        <dbReference type="PROSITE" id="PS51704"/>
    </source>
</evidence>
<evidence type="ECO:0000313" key="9">
    <source>
        <dbReference type="EMBL" id="AKZ62947.1"/>
    </source>
</evidence>